<dbReference type="GO" id="GO:0005737">
    <property type="term" value="C:cytoplasm"/>
    <property type="evidence" value="ECO:0007669"/>
    <property type="project" value="UniProtKB-SubCell"/>
</dbReference>
<comment type="subunit">
    <text evidence="3">Forms a complex with KhpB.</text>
</comment>
<comment type="caution">
    <text evidence="4">The sequence shown here is derived from an EMBL/GenBank/DDBJ whole genome shotgun (WGS) entry which is preliminary data.</text>
</comment>
<dbReference type="GO" id="GO:0003723">
    <property type="term" value="F:RNA binding"/>
    <property type="evidence" value="ECO:0007669"/>
    <property type="project" value="UniProtKB-UniRule"/>
</dbReference>
<dbReference type="Proteomes" id="UP000711995">
    <property type="component" value="Unassembled WGS sequence"/>
</dbReference>
<dbReference type="GO" id="GO:0008360">
    <property type="term" value="P:regulation of cell shape"/>
    <property type="evidence" value="ECO:0007669"/>
    <property type="project" value="UniProtKB-KW"/>
</dbReference>
<evidence type="ECO:0000256" key="2">
    <source>
        <dbReference type="ARBA" id="ARBA00022884"/>
    </source>
</evidence>
<dbReference type="PANTHER" id="PTHR34654">
    <property type="entry name" value="UPF0109 PROTEIN SCO5592"/>
    <property type="match status" value="1"/>
</dbReference>
<dbReference type="AlphaFoldDB" id="A0A968GCH1"/>
<dbReference type="PANTHER" id="PTHR34654:SF1">
    <property type="entry name" value="RNA-BINDING PROTEIN KHPA"/>
    <property type="match status" value="1"/>
</dbReference>
<dbReference type="HAMAP" id="MF_00088">
    <property type="entry name" value="KhpA"/>
    <property type="match status" value="1"/>
</dbReference>
<dbReference type="EMBL" id="JAATLJ010000001">
    <property type="protein sequence ID" value="NIZ41093.1"/>
    <property type="molecule type" value="Genomic_DNA"/>
</dbReference>
<evidence type="ECO:0000313" key="5">
    <source>
        <dbReference type="Proteomes" id="UP000711995"/>
    </source>
</evidence>
<dbReference type="RefSeq" id="WP_167700671.1">
    <property type="nucleotide sequence ID" value="NZ_CP118174.1"/>
</dbReference>
<comment type="subcellular location">
    <subcellularLocation>
        <location evidence="3">Cytoplasm</location>
    </subcellularLocation>
</comment>
<dbReference type="InterPro" id="IPR015946">
    <property type="entry name" value="KH_dom-like_a/b"/>
</dbReference>
<dbReference type="Gene3D" id="3.30.300.20">
    <property type="match status" value="1"/>
</dbReference>
<comment type="similarity">
    <text evidence="3">Belongs to the KhpA RNA-binding protein family.</text>
</comment>
<keyword evidence="2 3" id="KW-0694">RNA-binding</keyword>
<dbReference type="GO" id="GO:0071555">
    <property type="term" value="P:cell wall organization"/>
    <property type="evidence" value="ECO:0007669"/>
    <property type="project" value="UniProtKB-KW"/>
</dbReference>
<keyword evidence="3" id="KW-0133">Cell shape</keyword>
<reference evidence="4 5" key="1">
    <citation type="submission" date="2020-03" db="EMBL/GenBank/DDBJ databases">
        <title>Spirochaetal bacteria isolated from arthropods constitute a novel genus Entomospira genus novum within the order Spirochaetales.</title>
        <authorList>
            <person name="Grana-Miraglia L."/>
            <person name="Sikutova S."/>
            <person name="Fingerle V."/>
            <person name="Sing A."/>
            <person name="Castillo-Ramirez S."/>
            <person name="Margos G."/>
            <person name="Rudolf I."/>
        </authorList>
    </citation>
    <scope>NUCLEOTIDE SEQUENCE [LARGE SCALE GENOMIC DNA]</scope>
    <source>
        <strain evidence="4 5">BR193</strain>
    </source>
</reference>
<evidence type="ECO:0000313" key="4">
    <source>
        <dbReference type="EMBL" id="NIZ41093.1"/>
    </source>
</evidence>
<gene>
    <name evidence="3" type="primary">khpA</name>
    <name evidence="4" type="ORF">HCT14_06215</name>
</gene>
<dbReference type="InterPro" id="IPR020627">
    <property type="entry name" value="KhpA"/>
</dbReference>
<name>A0A968GCH1_9SPIO</name>
<sequence length="77" mass="8606">MEKELVEHIVRSLVENPEQIDINVIEGEKSTILELRVMESDLGKVIGKHGRIAKAIRTLLSASASRTGRRVTLEILD</sequence>
<dbReference type="Pfam" id="PF13083">
    <property type="entry name" value="KH_KhpA-B"/>
    <property type="match status" value="1"/>
</dbReference>
<accession>A0A968GCH1</accession>
<evidence type="ECO:0000256" key="1">
    <source>
        <dbReference type="ARBA" id="ARBA00022490"/>
    </source>
</evidence>
<organism evidence="4 5">
    <name type="scientific">Entomospira entomophila</name>
    <dbReference type="NCBI Taxonomy" id="2719988"/>
    <lineage>
        <taxon>Bacteria</taxon>
        <taxon>Pseudomonadati</taxon>
        <taxon>Spirochaetota</taxon>
        <taxon>Spirochaetia</taxon>
        <taxon>Spirochaetales</taxon>
        <taxon>Spirochaetaceae</taxon>
        <taxon>Entomospira</taxon>
    </lineage>
</organism>
<keyword evidence="5" id="KW-1185">Reference proteome</keyword>
<comment type="function">
    <text evidence="3">A probable RNA chaperone. Forms a complex with KhpB which binds to cellular RNA and controls its expression. Plays a role in peptidoglycan (PG) homeostasis and cell length regulation.</text>
</comment>
<protein>
    <recommendedName>
        <fullName evidence="3">RNA-binding protein KhpA</fullName>
    </recommendedName>
    <alternativeName>
        <fullName evidence="3">KH-domain protein A</fullName>
    </alternativeName>
</protein>
<keyword evidence="3" id="KW-0143">Chaperone</keyword>
<keyword evidence="3" id="KW-0961">Cell wall biogenesis/degradation</keyword>
<dbReference type="GO" id="GO:0009252">
    <property type="term" value="P:peptidoglycan biosynthetic process"/>
    <property type="evidence" value="ECO:0007669"/>
    <property type="project" value="UniProtKB-UniRule"/>
</dbReference>
<proteinExistence type="inferred from homology"/>
<dbReference type="CDD" id="cd22533">
    <property type="entry name" value="KH-II_YlqC-like"/>
    <property type="match status" value="1"/>
</dbReference>
<dbReference type="InterPro" id="IPR009019">
    <property type="entry name" value="KH_sf_prok-type"/>
</dbReference>
<evidence type="ECO:0000256" key="3">
    <source>
        <dbReference type="HAMAP-Rule" id="MF_00088"/>
    </source>
</evidence>
<keyword evidence="1 3" id="KW-0963">Cytoplasm</keyword>
<dbReference type="SUPFAM" id="SSF54814">
    <property type="entry name" value="Prokaryotic type KH domain (KH-domain type II)"/>
    <property type="match status" value="1"/>
</dbReference>